<dbReference type="Pfam" id="PF00012">
    <property type="entry name" value="HSP70"/>
    <property type="match status" value="1"/>
</dbReference>
<feature type="region of interest" description="Disordered" evidence="9">
    <location>
        <begin position="1180"/>
        <end position="1203"/>
    </location>
</feature>
<keyword evidence="4" id="KW-0547">Nucleotide-binding</keyword>
<evidence type="ECO:0000256" key="9">
    <source>
        <dbReference type="SAM" id="MobiDB-lite"/>
    </source>
</evidence>
<dbReference type="Gene3D" id="2.60.34.10">
    <property type="entry name" value="Substrate Binding Domain Of DNAk, Chain A, domain 1"/>
    <property type="match status" value="1"/>
</dbReference>
<evidence type="ECO:0000256" key="5">
    <source>
        <dbReference type="ARBA" id="ARBA00022824"/>
    </source>
</evidence>
<dbReference type="Gene3D" id="3.30.30.30">
    <property type="match status" value="1"/>
</dbReference>
<dbReference type="AlphaFoldDB" id="A0A154P7S5"/>
<name>A0A154P7S5_DUFNO</name>
<evidence type="ECO:0000313" key="12">
    <source>
        <dbReference type="Proteomes" id="UP000076502"/>
    </source>
</evidence>
<dbReference type="FunFam" id="3.30.30.30:FF:000004">
    <property type="entry name" value="hypoxia up-regulated protein 1"/>
    <property type="match status" value="1"/>
</dbReference>
<dbReference type="InterPro" id="IPR043129">
    <property type="entry name" value="ATPase_NBD"/>
</dbReference>
<feature type="compositionally biased region" description="Polar residues" evidence="9">
    <location>
        <begin position="871"/>
        <end position="883"/>
    </location>
</feature>
<dbReference type="GO" id="GO:0140662">
    <property type="term" value="F:ATP-dependent protein folding chaperone"/>
    <property type="evidence" value="ECO:0007669"/>
    <property type="project" value="InterPro"/>
</dbReference>
<gene>
    <name evidence="11" type="ORF">WN55_09793</name>
</gene>
<feature type="compositionally biased region" description="Pro residues" evidence="9">
    <location>
        <begin position="1194"/>
        <end position="1203"/>
    </location>
</feature>
<dbReference type="SUPFAM" id="SSF53067">
    <property type="entry name" value="Actin-like ATPase domain"/>
    <property type="match status" value="2"/>
</dbReference>
<feature type="region of interest" description="Disordered" evidence="9">
    <location>
        <begin position="870"/>
        <end position="930"/>
    </location>
</feature>
<dbReference type="InterPro" id="IPR009062">
    <property type="entry name" value="Smac/DIABLO-like_sf"/>
</dbReference>
<proteinExistence type="inferred from homology"/>
<evidence type="ECO:0000313" key="11">
    <source>
        <dbReference type="EMBL" id="KZC07374.1"/>
    </source>
</evidence>
<dbReference type="GO" id="GO:0005524">
    <property type="term" value="F:ATP binding"/>
    <property type="evidence" value="ECO:0007669"/>
    <property type="project" value="UniProtKB-KW"/>
</dbReference>
<evidence type="ECO:0000256" key="6">
    <source>
        <dbReference type="ARBA" id="ARBA00022840"/>
    </source>
</evidence>
<dbReference type="PROSITE" id="PS51257">
    <property type="entry name" value="PROKAR_LIPOPROTEIN"/>
    <property type="match status" value="1"/>
</dbReference>
<dbReference type="Gene3D" id="1.20.1270.10">
    <property type="match status" value="1"/>
</dbReference>
<dbReference type="CDD" id="cd10230">
    <property type="entry name" value="ASKHA_NBD_HSP70_HYOU1"/>
    <property type="match status" value="1"/>
</dbReference>
<evidence type="ECO:0000256" key="3">
    <source>
        <dbReference type="ARBA" id="ARBA00022729"/>
    </source>
</evidence>
<evidence type="ECO:0000256" key="4">
    <source>
        <dbReference type="ARBA" id="ARBA00022741"/>
    </source>
</evidence>
<feature type="compositionally biased region" description="Low complexity" evidence="9">
    <location>
        <begin position="913"/>
        <end position="926"/>
    </location>
</feature>
<evidence type="ECO:0000256" key="10">
    <source>
        <dbReference type="SAM" id="SignalP"/>
    </source>
</evidence>
<feature type="signal peptide" evidence="10">
    <location>
        <begin position="1"/>
        <end position="27"/>
    </location>
</feature>
<organism evidence="11 12">
    <name type="scientific">Dufourea novaeangliae</name>
    <name type="common">Sweat bee</name>
    <dbReference type="NCBI Taxonomy" id="178035"/>
    <lineage>
        <taxon>Eukaryota</taxon>
        <taxon>Metazoa</taxon>
        <taxon>Ecdysozoa</taxon>
        <taxon>Arthropoda</taxon>
        <taxon>Hexapoda</taxon>
        <taxon>Insecta</taxon>
        <taxon>Pterygota</taxon>
        <taxon>Neoptera</taxon>
        <taxon>Endopterygota</taxon>
        <taxon>Hymenoptera</taxon>
        <taxon>Apocrita</taxon>
        <taxon>Aculeata</taxon>
        <taxon>Apoidea</taxon>
        <taxon>Anthophila</taxon>
        <taxon>Halictidae</taxon>
        <taxon>Rophitinae</taxon>
        <taxon>Dufourea</taxon>
    </lineage>
</organism>
<evidence type="ECO:0000256" key="1">
    <source>
        <dbReference type="ARBA" id="ARBA00004319"/>
    </source>
</evidence>
<dbReference type="Gene3D" id="3.30.420.40">
    <property type="match status" value="2"/>
</dbReference>
<evidence type="ECO:0000256" key="7">
    <source>
        <dbReference type="ARBA" id="ARBA00023186"/>
    </source>
</evidence>
<keyword evidence="7" id="KW-0143">Chaperone</keyword>
<dbReference type="FunFam" id="1.20.1270.10:FF:000002">
    <property type="entry name" value="Heat shock 70 kDa protein 4"/>
    <property type="match status" value="1"/>
</dbReference>
<evidence type="ECO:0000256" key="2">
    <source>
        <dbReference type="ARBA" id="ARBA00007381"/>
    </source>
</evidence>
<dbReference type="GO" id="GO:0006915">
    <property type="term" value="P:apoptotic process"/>
    <property type="evidence" value="ECO:0007669"/>
    <property type="project" value="InterPro"/>
</dbReference>
<keyword evidence="3 10" id="KW-0732">Signal</keyword>
<keyword evidence="5" id="KW-0256">Endoplasmic reticulum</keyword>
<sequence>MNLNELRMSIAWLLLITIACFIGISNGVAVMSIDIGSESMKVAIVSPGVPMEIALNKESKRKTPVTIAFRNGERSFGEDAQVVGIKSPQSSFSYILDLLGKSIDNPMVQLFKKRFPYYDIIADEEPNTIAFKLNENVTYTPEELLAQILHKGKEFAENSAGQKISEAVITVPGFFNQVERRALMQAADLVGIKVLQLINDYTAVALNYGIFRSKEINDTAHHVMFYDMGASSTTATVVSYQNVKTKEKGFVETNPHVTVLGVGYDRTLGGLEVQIRLQHHLAKEFDALNKTSNTVFSNPRAMAKLFKEAGRVKNVLSANTDHYAQIEGLIDEHDFRLQVSREKLEQLCSDVFERVADPIKMALKTSGLTMDTISQVVLVGAGTRMPKIQEHLSQYLTVELSKNINTDEAAALGAVYKAADLGKGFKVKKFVTKDAVLFPIQIVFDRTVDNKVKQIKKSLFSKMNPYPQKKIITFNKYTENFQFHVNYAELDYLPPHEVAAIGNLNLSTITLSGITEALDKHVKEGAESKGIKAHFAMDESGILNLVNVELVSEKTSSAPDEEEGTFSILGSTISKLFAGSEDKDKEGKAEESMKEDVKPVHEETEYPELQKEAEDQTKKKNESTVTEDKATNKTEKAEKEKKSTIVTIKEPIKAEEVKLGSQILSGDKLTESREKLHRLDVYDFEKTKRETALNNLETFIIDAQQRLESEEYAVATTSQEAENILKACSEISDWLYEDGFTASAEVFEEKLTELQKLTKDVYERVYEHKERPEVLKGMTSMLNASTTFLNNMRNLSLTSDIFTQVEIEMLENVINETQKYYNNVIKSFDETALHELVKYKVRDIANTMALLDREMKYLINKAKIWRPKQDIATNQTESTNENATDTKEESEAESIPKPTTDPENEKPIESEASENSSPENEEAQSSHASAQEGYATSFMFESHSETKKPTVDNKLNLDPPDIRKLTVEYMIQQSILDSINNASQTLNIAYMAVMRTSSKYKTLLSSLICLSKDTLEFHVTDEHWDTIVELRSEVQNEKEQLNKLTEYVQYVQRMAIAASDLSYFSGMENLSSLSRQIDDIAKSMQEESDCIATLEKEYNDVQEQCIKNYRGASKDATNPHILHQPTHQSQASYIIESTNDNQSPSLTVIRLREAGLIRRKVISFVAKSCTALPGKFPTGRENVTSHRGIQGVPPLCPAPYPQT</sequence>
<dbReference type="PRINTS" id="PR00301">
    <property type="entry name" value="HEATSHOCK70"/>
</dbReference>
<dbReference type="STRING" id="178035.A0A154P7S5"/>
<dbReference type="GO" id="GO:0030968">
    <property type="term" value="P:endoplasmic reticulum unfolded protein response"/>
    <property type="evidence" value="ECO:0007669"/>
    <property type="project" value="TreeGrafter"/>
</dbReference>
<dbReference type="InterPro" id="IPR013126">
    <property type="entry name" value="Hsp_70_fam"/>
</dbReference>
<comment type="subcellular location">
    <subcellularLocation>
        <location evidence="1">Endoplasmic reticulum lumen</location>
    </subcellularLocation>
</comment>
<dbReference type="PANTHER" id="PTHR45639">
    <property type="entry name" value="HSC70CB, ISOFORM G-RELATED"/>
    <property type="match status" value="1"/>
</dbReference>
<dbReference type="GO" id="GO:0005739">
    <property type="term" value="C:mitochondrion"/>
    <property type="evidence" value="ECO:0007669"/>
    <property type="project" value="InterPro"/>
</dbReference>
<dbReference type="OrthoDB" id="10262720at2759"/>
<dbReference type="InterPro" id="IPR029047">
    <property type="entry name" value="HSP70_peptide-bd_sf"/>
</dbReference>
<feature type="compositionally biased region" description="Basic and acidic residues" evidence="9">
    <location>
        <begin position="580"/>
        <end position="642"/>
    </location>
</feature>
<evidence type="ECO:0000256" key="8">
    <source>
        <dbReference type="ARBA" id="ARBA00040503"/>
    </source>
</evidence>
<reference evidence="11 12" key="1">
    <citation type="submission" date="2015-07" db="EMBL/GenBank/DDBJ databases">
        <title>The genome of Dufourea novaeangliae.</title>
        <authorList>
            <person name="Pan H."/>
            <person name="Kapheim K."/>
        </authorList>
    </citation>
    <scope>NUCLEOTIDE SEQUENCE [LARGE SCALE GENOMIC DNA]</scope>
    <source>
        <strain evidence="11">0120121106</strain>
        <tissue evidence="11">Whole body</tissue>
    </source>
</reference>
<dbReference type="GO" id="GO:0034663">
    <property type="term" value="C:endoplasmic reticulum chaperone complex"/>
    <property type="evidence" value="ECO:0007669"/>
    <property type="project" value="TreeGrafter"/>
</dbReference>
<dbReference type="Proteomes" id="UP000076502">
    <property type="component" value="Unassembled WGS sequence"/>
</dbReference>
<dbReference type="EMBL" id="KQ434825">
    <property type="protein sequence ID" value="KZC07374.1"/>
    <property type="molecule type" value="Genomic_DNA"/>
</dbReference>
<comment type="similarity">
    <text evidence="2">Belongs to the heat shock protein 70 family.</text>
</comment>
<dbReference type="SUPFAM" id="SSF100934">
    <property type="entry name" value="Heat shock protein 70kD (HSP70), C-terminal subdomain"/>
    <property type="match status" value="1"/>
</dbReference>
<feature type="region of interest" description="Disordered" evidence="9">
    <location>
        <begin position="579"/>
        <end position="642"/>
    </location>
</feature>
<dbReference type="GO" id="GO:0005788">
    <property type="term" value="C:endoplasmic reticulum lumen"/>
    <property type="evidence" value="ECO:0007669"/>
    <property type="project" value="UniProtKB-SubCell"/>
</dbReference>
<accession>A0A154P7S5</accession>
<dbReference type="Gene3D" id="3.90.640.10">
    <property type="entry name" value="Actin, Chain A, domain 4"/>
    <property type="match status" value="1"/>
</dbReference>
<protein>
    <recommendedName>
        <fullName evidence="8">Hypoxia up-regulated protein 1</fullName>
    </recommendedName>
</protein>
<keyword evidence="6" id="KW-0067">ATP-binding</keyword>
<keyword evidence="12" id="KW-1185">Reference proteome</keyword>
<dbReference type="PANTHER" id="PTHR45639:SF3">
    <property type="entry name" value="HYPOXIA UP-REGULATED PROTEIN 1"/>
    <property type="match status" value="1"/>
</dbReference>
<dbReference type="Gene3D" id="1.20.58.70">
    <property type="match status" value="1"/>
</dbReference>
<feature type="chain" id="PRO_5007599332" description="Hypoxia up-regulated protein 1" evidence="10">
    <location>
        <begin position="28"/>
        <end position="1203"/>
    </location>
</feature>
<dbReference type="SUPFAM" id="SSF46984">
    <property type="entry name" value="Smac/diablo"/>
    <property type="match status" value="1"/>
</dbReference>
<dbReference type="InterPro" id="IPR029048">
    <property type="entry name" value="HSP70_C_sf"/>
</dbReference>